<organism evidence="1">
    <name type="scientific">marine sediment metagenome</name>
    <dbReference type="NCBI Taxonomy" id="412755"/>
    <lineage>
        <taxon>unclassified sequences</taxon>
        <taxon>metagenomes</taxon>
        <taxon>ecological metagenomes</taxon>
    </lineage>
</organism>
<evidence type="ECO:0000313" key="1">
    <source>
        <dbReference type="EMBL" id="KKL93085.1"/>
    </source>
</evidence>
<comment type="caution">
    <text evidence="1">The sequence shown here is derived from an EMBL/GenBank/DDBJ whole genome shotgun (WGS) entry which is preliminary data.</text>
</comment>
<dbReference type="EMBL" id="LAZR01019289">
    <property type="protein sequence ID" value="KKL93085.1"/>
    <property type="molecule type" value="Genomic_DNA"/>
</dbReference>
<dbReference type="AlphaFoldDB" id="A0A0F9IH28"/>
<proteinExistence type="predicted"/>
<gene>
    <name evidence="1" type="ORF">LCGC14_1878200</name>
</gene>
<name>A0A0F9IH28_9ZZZZ</name>
<reference evidence="1" key="1">
    <citation type="journal article" date="2015" name="Nature">
        <title>Complex archaea that bridge the gap between prokaryotes and eukaryotes.</title>
        <authorList>
            <person name="Spang A."/>
            <person name="Saw J.H."/>
            <person name="Jorgensen S.L."/>
            <person name="Zaremba-Niedzwiedzka K."/>
            <person name="Martijn J."/>
            <person name="Lind A.E."/>
            <person name="van Eijk R."/>
            <person name="Schleper C."/>
            <person name="Guy L."/>
            <person name="Ettema T.J."/>
        </authorList>
    </citation>
    <scope>NUCLEOTIDE SEQUENCE</scope>
</reference>
<accession>A0A0F9IH28</accession>
<sequence>MGTAGREAPDKMDEPKRCASCDIQLEKLSLIVEGFVYCCHGCAQGGPCVCSYVGEPARYPRNGHSGETALDLYGDAT</sequence>
<protein>
    <submittedName>
        <fullName evidence="1">Uncharacterized protein</fullName>
    </submittedName>
</protein>